<keyword evidence="3" id="KW-0418">Kinase</keyword>
<dbReference type="PANTHER" id="PTHR41299:SF1">
    <property type="entry name" value="THIAMINE PYROPHOSPHOKINASE"/>
    <property type="match status" value="1"/>
</dbReference>
<dbReference type="GO" id="GO:0006772">
    <property type="term" value="P:thiamine metabolic process"/>
    <property type="evidence" value="ECO:0007669"/>
    <property type="project" value="UniProtKB-UniRule"/>
</dbReference>
<dbReference type="AlphaFoldDB" id="A0A917EGX2"/>
<reference evidence="8" key="1">
    <citation type="journal article" date="2019" name="Int. J. Syst. Evol. Microbiol.">
        <title>The Global Catalogue of Microorganisms (GCM) 10K type strain sequencing project: providing services to taxonomists for standard genome sequencing and annotation.</title>
        <authorList>
            <consortium name="The Broad Institute Genomics Platform"/>
            <consortium name="The Broad Institute Genome Sequencing Center for Infectious Disease"/>
            <person name="Wu L."/>
            <person name="Ma J."/>
        </authorList>
    </citation>
    <scope>NUCLEOTIDE SEQUENCE [LARGE SCALE GENOMIC DNA]</scope>
    <source>
        <strain evidence="8">CGMCC 1.12664</strain>
    </source>
</reference>
<dbReference type="NCBIfam" id="TIGR01378">
    <property type="entry name" value="thi_PPkinase"/>
    <property type="match status" value="1"/>
</dbReference>
<evidence type="ECO:0000256" key="2">
    <source>
        <dbReference type="ARBA" id="ARBA00022741"/>
    </source>
</evidence>
<dbReference type="InterPro" id="IPR007371">
    <property type="entry name" value="TPK_catalytic"/>
</dbReference>
<dbReference type="SUPFAM" id="SSF63862">
    <property type="entry name" value="Thiamin pyrophosphokinase, substrate-binding domain"/>
    <property type="match status" value="1"/>
</dbReference>
<dbReference type="Pfam" id="PF04263">
    <property type="entry name" value="TPK_catalytic"/>
    <property type="match status" value="1"/>
</dbReference>
<dbReference type="InterPro" id="IPR036371">
    <property type="entry name" value="TPK_B1-bd_sf"/>
</dbReference>
<evidence type="ECO:0000256" key="5">
    <source>
        <dbReference type="NCBIfam" id="TIGR01378"/>
    </source>
</evidence>
<evidence type="ECO:0000256" key="3">
    <source>
        <dbReference type="ARBA" id="ARBA00022777"/>
    </source>
</evidence>
<keyword evidence="4" id="KW-0067">ATP-binding</keyword>
<dbReference type="InterPro" id="IPR053149">
    <property type="entry name" value="TPK"/>
</dbReference>
<dbReference type="CDD" id="cd07995">
    <property type="entry name" value="TPK"/>
    <property type="match status" value="1"/>
</dbReference>
<sequence>MQRSDLTELCRNGPEHVVNADRPVLMVGGAGAEAAEVLSFLRAEPALQGAPVVAADGGAGLALAAGLTPDAVIGDFDSLKGADRARLDPATLHHVTEQETTDFDKALRMTRAPVVVGAGFLGGRIDHQLAALTVLARHPDRRCVLAGAEDVLCLCPPDLTLQLTAGDRLSLYPLAEVRGRSEGIDWPIDGLTLRPDDRTGTSNRVTSGPVRLRIETPGMLLILPRPALRPLLEALSRSAAQWPSPAG</sequence>
<dbReference type="InterPro" id="IPR036759">
    <property type="entry name" value="TPK_catalytic_sf"/>
</dbReference>
<dbReference type="GO" id="GO:0009229">
    <property type="term" value="P:thiamine diphosphate biosynthetic process"/>
    <property type="evidence" value="ECO:0007669"/>
    <property type="project" value="InterPro"/>
</dbReference>
<accession>A0A917EGX2</accession>
<comment type="caution">
    <text evidence="7">The sequence shown here is derived from an EMBL/GenBank/DDBJ whole genome shotgun (WGS) entry which is preliminary data.</text>
</comment>
<name>A0A917EGX2_9RHOB</name>
<dbReference type="SUPFAM" id="SSF63999">
    <property type="entry name" value="Thiamin pyrophosphokinase, catalytic domain"/>
    <property type="match status" value="1"/>
</dbReference>
<dbReference type="Proteomes" id="UP000612855">
    <property type="component" value="Unassembled WGS sequence"/>
</dbReference>
<keyword evidence="8" id="KW-1185">Reference proteome</keyword>
<organism evidence="7 8">
    <name type="scientific">Primorskyibacter flagellatus</name>
    <dbReference type="NCBI Taxonomy" id="1387277"/>
    <lineage>
        <taxon>Bacteria</taxon>
        <taxon>Pseudomonadati</taxon>
        <taxon>Pseudomonadota</taxon>
        <taxon>Alphaproteobacteria</taxon>
        <taxon>Rhodobacterales</taxon>
        <taxon>Roseobacteraceae</taxon>
        <taxon>Primorskyibacter</taxon>
    </lineage>
</organism>
<keyword evidence="2" id="KW-0547">Nucleotide-binding</keyword>
<dbReference type="InterPro" id="IPR006282">
    <property type="entry name" value="Thi_PPkinase"/>
</dbReference>
<evidence type="ECO:0000256" key="4">
    <source>
        <dbReference type="ARBA" id="ARBA00022840"/>
    </source>
</evidence>
<dbReference type="PANTHER" id="PTHR41299">
    <property type="entry name" value="THIAMINE PYROPHOSPHOKINASE"/>
    <property type="match status" value="1"/>
</dbReference>
<evidence type="ECO:0000256" key="1">
    <source>
        <dbReference type="ARBA" id="ARBA00022679"/>
    </source>
</evidence>
<evidence type="ECO:0000313" key="7">
    <source>
        <dbReference type="EMBL" id="GGE33137.1"/>
    </source>
</evidence>
<dbReference type="EC" id="2.7.6.2" evidence="5"/>
<keyword evidence="1" id="KW-0808">Transferase</keyword>
<evidence type="ECO:0000259" key="6">
    <source>
        <dbReference type="Pfam" id="PF04263"/>
    </source>
</evidence>
<proteinExistence type="predicted"/>
<protein>
    <recommendedName>
        <fullName evidence="5">Thiamine diphosphokinase</fullName>
        <ecNumber evidence="5">2.7.6.2</ecNumber>
    </recommendedName>
</protein>
<dbReference type="GO" id="GO:0004788">
    <property type="term" value="F:thiamine diphosphokinase activity"/>
    <property type="evidence" value="ECO:0007669"/>
    <property type="project" value="UniProtKB-UniRule"/>
</dbReference>
<feature type="domain" description="Thiamin pyrophosphokinase catalytic" evidence="6">
    <location>
        <begin position="52"/>
        <end position="139"/>
    </location>
</feature>
<evidence type="ECO:0000313" key="8">
    <source>
        <dbReference type="Proteomes" id="UP000612855"/>
    </source>
</evidence>
<dbReference type="RefSeq" id="WP_188477665.1">
    <property type="nucleotide sequence ID" value="NZ_BMFJ01000001.1"/>
</dbReference>
<gene>
    <name evidence="7" type="ORF">GCM10011360_21250</name>
</gene>
<dbReference type="GO" id="GO:0016301">
    <property type="term" value="F:kinase activity"/>
    <property type="evidence" value="ECO:0007669"/>
    <property type="project" value="UniProtKB-KW"/>
</dbReference>
<dbReference type="GO" id="GO:0005524">
    <property type="term" value="F:ATP binding"/>
    <property type="evidence" value="ECO:0007669"/>
    <property type="project" value="UniProtKB-KW"/>
</dbReference>
<dbReference type="EMBL" id="BMFJ01000001">
    <property type="protein sequence ID" value="GGE33137.1"/>
    <property type="molecule type" value="Genomic_DNA"/>
</dbReference>
<dbReference type="Gene3D" id="3.40.50.10240">
    <property type="entry name" value="Thiamin pyrophosphokinase, catalytic domain"/>
    <property type="match status" value="1"/>
</dbReference>